<dbReference type="SUPFAM" id="SSF141986">
    <property type="entry name" value="LD-carboxypeptidase A C-terminal domain-like"/>
    <property type="match status" value="1"/>
</dbReference>
<feature type="signal peptide" evidence="7">
    <location>
        <begin position="1"/>
        <end position="26"/>
    </location>
</feature>
<keyword evidence="7" id="KW-0732">Signal</keyword>
<feature type="active site" description="Charge relay system" evidence="6">
    <location>
        <position position="238"/>
    </location>
</feature>
<sequence length="339" mass="35975">MTTRRAALAGLAAFAASPLLPAPSLARGLRKPPRLRLGDTVGLVAPASAVSERQIADSLFTIRGMGLVPRLGKHIADTSGYLAGDDAARASDLNTMFADPDIRAIFAIRGGWGSARILPLLDWTMIRRNPKLVIGYSDITALHLAIAERAGFMTLHAPNASSSWPEHSWNSLWRLAFTGETPVLGGAAEEPGRPAPLGRTITQGRARGRLLGGNLTVLTALMGTPWMPDFDGAVLFLEDIGEAEYRIDRMLQQLSLAGVLGRLSGVIFGRCTSCATSDPDYAGFSLDEVLDTHLAPLNIPAFVGANIGHLANQLSLPHGGEVEIDAAARTIHLLEPMVG</sequence>
<proteinExistence type="inferred from homology"/>
<keyword evidence="5" id="KW-0720">Serine protease</keyword>
<dbReference type="Gene3D" id="3.50.30.60">
    <property type="entry name" value="LD-carboxypeptidase A C-terminal domain-like"/>
    <property type="match status" value="1"/>
</dbReference>
<keyword evidence="2 10" id="KW-0121">Carboxypeptidase</keyword>
<evidence type="ECO:0000259" key="8">
    <source>
        <dbReference type="Pfam" id="PF02016"/>
    </source>
</evidence>
<dbReference type="InterPro" id="IPR027461">
    <property type="entry name" value="Carboxypeptidase_A_C_sf"/>
</dbReference>
<dbReference type="Pfam" id="PF02016">
    <property type="entry name" value="Peptidase_S66"/>
    <property type="match status" value="1"/>
</dbReference>
<dbReference type="Proteomes" id="UP000430272">
    <property type="component" value="Unassembled WGS sequence"/>
</dbReference>
<feature type="domain" description="LD-carboxypeptidase C-terminal" evidence="9">
    <location>
        <begin position="207"/>
        <end position="324"/>
    </location>
</feature>
<evidence type="ECO:0000259" key="9">
    <source>
        <dbReference type="Pfam" id="PF17676"/>
    </source>
</evidence>
<dbReference type="InterPro" id="IPR040921">
    <property type="entry name" value="Peptidase_S66C"/>
</dbReference>
<dbReference type="PANTHER" id="PTHR30237">
    <property type="entry name" value="MURAMOYLTETRAPEPTIDE CARBOXYPEPTIDASE"/>
    <property type="match status" value="1"/>
</dbReference>
<dbReference type="EMBL" id="WTYD01000004">
    <property type="protein sequence ID" value="MXO55126.1"/>
    <property type="molecule type" value="Genomic_DNA"/>
</dbReference>
<dbReference type="CDD" id="cd07025">
    <property type="entry name" value="Peptidase_S66"/>
    <property type="match status" value="1"/>
</dbReference>
<organism evidence="10 11">
    <name type="scientific">Qipengyuania pelagi</name>
    <dbReference type="NCBI Taxonomy" id="994320"/>
    <lineage>
        <taxon>Bacteria</taxon>
        <taxon>Pseudomonadati</taxon>
        <taxon>Pseudomonadota</taxon>
        <taxon>Alphaproteobacteria</taxon>
        <taxon>Sphingomonadales</taxon>
        <taxon>Erythrobacteraceae</taxon>
        <taxon>Qipengyuania</taxon>
    </lineage>
</organism>
<evidence type="ECO:0000313" key="10">
    <source>
        <dbReference type="EMBL" id="MXO55126.1"/>
    </source>
</evidence>
<dbReference type="InterPro" id="IPR040449">
    <property type="entry name" value="Peptidase_S66_N"/>
</dbReference>
<name>A0A844YBB2_9SPHN</name>
<dbReference type="RefSeq" id="WP_160661997.1">
    <property type="nucleotide sequence ID" value="NZ_BAABDV010000004.1"/>
</dbReference>
<dbReference type="InterPro" id="IPR027478">
    <property type="entry name" value="LdcA_N"/>
</dbReference>
<gene>
    <name evidence="10" type="ORF">GRI47_14070</name>
</gene>
<dbReference type="OrthoDB" id="9807329at2"/>
<dbReference type="InterPro" id="IPR029062">
    <property type="entry name" value="Class_I_gatase-like"/>
</dbReference>
<accession>A0A844YBB2</accession>
<dbReference type="AlphaFoldDB" id="A0A844YBB2"/>
<evidence type="ECO:0000256" key="2">
    <source>
        <dbReference type="ARBA" id="ARBA00022645"/>
    </source>
</evidence>
<evidence type="ECO:0000256" key="7">
    <source>
        <dbReference type="SAM" id="SignalP"/>
    </source>
</evidence>
<dbReference type="PROSITE" id="PS51318">
    <property type="entry name" value="TAT"/>
    <property type="match status" value="1"/>
</dbReference>
<feature type="domain" description="LD-carboxypeptidase N-terminal" evidence="8">
    <location>
        <begin position="41"/>
        <end position="157"/>
    </location>
</feature>
<evidence type="ECO:0000256" key="5">
    <source>
        <dbReference type="ARBA" id="ARBA00022825"/>
    </source>
</evidence>
<dbReference type="SUPFAM" id="SSF52317">
    <property type="entry name" value="Class I glutamine amidotransferase-like"/>
    <property type="match status" value="1"/>
</dbReference>
<evidence type="ECO:0000256" key="4">
    <source>
        <dbReference type="ARBA" id="ARBA00022801"/>
    </source>
</evidence>
<dbReference type="GO" id="GO:0008236">
    <property type="term" value="F:serine-type peptidase activity"/>
    <property type="evidence" value="ECO:0007669"/>
    <property type="project" value="UniProtKB-KW"/>
</dbReference>
<dbReference type="PIRSF" id="PIRSF028757">
    <property type="entry name" value="LD-carboxypeptidase"/>
    <property type="match status" value="1"/>
</dbReference>
<dbReference type="Gene3D" id="3.40.50.10740">
    <property type="entry name" value="Class I glutamine amidotransferase-like"/>
    <property type="match status" value="1"/>
</dbReference>
<evidence type="ECO:0000256" key="3">
    <source>
        <dbReference type="ARBA" id="ARBA00022670"/>
    </source>
</evidence>
<evidence type="ECO:0000256" key="6">
    <source>
        <dbReference type="PIRSR" id="PIRSR028757-1"/>
    </source>
</evidence>
<dbReference type="InterPro" id="IPR006311">
    <property type="entry name" value="TAT_signal"/>
</dbReference>
<dbReference type="PANTHER" id="PTHR30237:SF2">
    <property type="entry name" value="MUREIN TETRAPEPTIDE CARBOXYPEPTIDASE"/>
    <property type="match status" value="1"/>
</dbReference>
<dbReference type="GO" id="GO:0006508">
    <property type="term" value="P:proteolysis"/>
    <property type="evidence" value="ECO:0007669"/>
    <property type="project" value="UniProtKB-KW"/>
</dbReference>
<evidence type="ECO:0000256" key="1">
    <source>
        <dbReference type="ARBA" id="ARBA00010233"/>
    </source>
</evidence>
<comment type="caution">
    <text evidence="10">The sequence shown here is derived from an EMBL/GenBank/DDBJ whole genome shotgun (WGS) entry which is preliminary data.</text>
</comment>
<protein>
    <submittedName>
        <fullName evidence="10">LD-carboxypeptidase</fullName>
    </submittedName>
</protein>
<keyword evidence="3" id="KW-0645">Protease</keyword>
<dbReference type="GO" id="GO:0004180">
    <property type="term" value="F:carboxypeptidase activity"/>
    <property type="evidence" value="ECO:0007669"/>
    <property type="project" value="UniProtKB-KW"/>
</dbReference>
<dbReference type="InterPro" id="IPR003507">
    <property type="entry name" value="S66_fam"/>
</dbReference>
<feature type="chain" id="PRO_5032422294" evidence="7">
    <location>
        <begin position="27"/>
        <end position="339"/>
    </location>
</feature>
<keyword evidence="11" id="KW-1185">Reference proteome</keyword>
<reference evidence="10 11" key="1">
    <citation type="submission" date="2019-12" db="EMBL/GenBank/DDBJ databases">
        <title>Genomic-based taxomic classification of the family Erythrobacteraceae.</title>
        <authorList>
            <person name="Xu L."/>
        </authorList>
    </citation>
    <scope>NUCLEOTIDE SEQUENCE [LARGE SCALE GENOMIC DNA]</scope>
    <source>
        <strain evidence="10 11">JCM 17468</strain>
    </source>
</reference>
<feature type="active site" description="Nucleophile" evidence="6">
    <location>
        <position position="137"/>
    </location>
</feature>
<keyword evidence="4" id="KW-0378">Hydrolase</keyword>
<comment type="similarity">
    <text evidence="1">Belongs to the peptidase S66 family.</text>
</comment>
<feature type="active site" description="Charge relay system" evidence="6">
    <location>
        <position position="309"/>
    </location>
</feature>
<dbReference type="Pfam" id="PF17676">
    <property type="entry name" value="Peptidase_S66C"/>
    <property type="match status" value="1"/>
</dbReference>
<evidence type="ECO:0000313" key="11">
    <source>
        <dbReference type="Proteomes" id="UP000430272"/>
    </source>
</evidence>